<dbReference type="AlphaFoldDB" id="A0A645JGS9"/>
<protein>
    <submittedName>
        <fullName evidence="1">Uncharacterized protein</fullName>
    </submittedName>
</protein>
<reference evidence="1" key="1">
    <citation type="submission" date="2019-08" db="EMBL/GenBank/DDBJ databases">
        <authorList>
            <person name="Kucharzyk K."/>
            <person name="Murdoch R.W."/>
            <person name="Higgins S."/>
            <person name="Loffler F."/>
        </authorList>
    </citation>
    <scope>NUCLEOTIDE SEQUENCE</scope>
</reference>
<accession>A0A645JGS9</accession>
<organism evidence="1">
    <name type="scientific">bioreactor metagenome</name>
    <dbReference type="NCBI Taxonomy" id="1076179"/>
    <lineage>
        <taxon>unclassified sequences</taxon>
        <taxon>metagenomes</taxon>
        <taxon>ecological metagenomes</taxon>
    </lineage>
</organism>
<evidence type="ECO:0000313" key="1">
    <source>
        <dbReference type="EMBL" id="MPN62422.1"/>
    </source>
</evidence>
<proteinExistence type="predicted"/>
<dbReference type="EMBL" id="VSSQ01140397">
    <property type="protein sequence ID" value="MPN62422.1"/>
    <property type="molecule type" value="Genomic_DNA"/>
</dbReference>
<gene>
    <name evidence="1" type="ORF">SDC9_210170</name>
</gene>
<sequence>MTFVENENVSVKIKYILITKNIAEKISIEEILAL</sequence>
<name>A0A645JGS9_9ZZZZ</name>
<comment type="caution">
    <text evidence="1">The sequence shown here is derived from an EMBL/GenBank/DDBJ whole genome shotgun (WGS) entry which is preliminary data.</text>
</comment>